<evidence type="ECO:0000313" key="16">
    <source>
        <dbReference type="Proteomes" id="UP000054223"/>
    </source>
</evidence>
<dbReference type="PROSITE" id="PS52016">
    <property type="entry name" value="TONB_DEPENDENT_REC_3"/>
    <property type="match status" value="1"/>
</dbReference>
<dbReference type="InterPro" id="IPR039426">
    <property type="entry name" value="TonB-dep_rcpt-like"/>
</dbReference>
<evidence type="ECO:0008006" key="17">
    <source>
        <dbReference type="Google" id="ProtNLM"/>
    </source>
</evidence>
<evidence type="ECO:0000259" key="13">
    <source>
        <dbReference type="Pfam" id="PF00593"/>
    </source>
</evidence>
<dbReference type="InterPro" id="IPR008969">
    <property type="entry name" value="CarboxyPept-like_regulatory"/>
</dbReference>
<keyword evidence="9 10" id="KW-0998">Cell outer membrane</keyword>
<keyword evidence="7 10" id="KW-0472">Membrane</keyword>
<feature type="chain" id="PRO_5040763761" description="TonB-dependent receptor" evidence="12">
    <location>
        <begin position="27"/>
        <end position="782"/>
    </location>
</feature>
<feature type="signal peptide" evidence="12">
    <location>
        <begin position="1"/>
        <end position="26"/>
    </location>
</feature>
<keyword evidence="2 10" id="KW-0813">Transport</keyword>
<name>A0A9X0HPE5_SOLP1</name>
<evidence type="ECO:0000256" key="12">
    <source>
        <dbReference type="SAM" id="SignalP"/>
    </source>
</evidence>
<dbReference type="GO" id="GO:0015344">
    <property type="term" value="F:siderophore uptake transmembrane transporter activity"/>
    <property type="evidence" value="ECO:0007669"/>
    <property type="project" value="TreeGrafter"/>
</dbReference>
<dbReference type="InterPro" id="IPR012910">
    <property type="entry name" value="Plug_dom"/>
</dbReference>
<evidence type="ECO:0000256" key="5">
    <source>
        <dbReference type="ARBA" id="ARBA00022729"/>
    </source>
</evidence>
<evidence type="ECO:0000256" key="8">
    <source>
        <dbReference type="ARBA" id="ARBA00023170"/>
    </source>
</evidence>
<dbReference type="EMBL" id="LNAL01000003">
    <property type="protein sequence ID" value="KUG09768.1"/>
    <property type="molecule type" value="Genomic_DNA"/>
</dbReference>
<evidence type="ECO:0000256" key="6">
    <source>
        <dbReference type="ARBA" id="ARBA00023077"/>
    </source>
</evidence>
<dbReference type="PANTHER" id="PTHR30069">
    <property type="entry name" value="TONB-DEPENDENT OUTER MEMBRANE RECEPTOR"/>
    <property type="match status" value="1"/>
</dbReference>
<keyword evidence="16" id="KW-1185">Reference proteome</keyword>
<reference evidence="15 16" key="1">
    <citation type="submission" date="2015-11" db="EMBL/GenBank/DDBJ databases">
        <title>Solirubrum puertoriconensis gen. nov. an environmental bacteria isolated in Puerto Rico.</title>
        <authorList>
            <person name="Cuebas-Irizarry M.F."/>
            <person name="Montalvo-Rodriguez R."/>
        </authorList>
    </citation>
    <scope>NUCLEOTIDE SEQUENCE [LARGE SCALE GENOMIC DNA]</scope>
    <source>
        <strain evidence="15 16">MC1A</strain>
    </source>
</reference>
<evidence type="ECO:0000256" key="9">
    <source>
        <dbReference type="ARBA" id="ARBA00023237"/>
    </source>
</evidence>
<keyword evidence="4 10" id="KW-0812">Transmembrane</keyword>
<dbReference type="GO" id="GO:0009279">
    <property type="term" value="C:cell outer membrane"/>
    <property type="evidence" value="ECO:0007669"/>
    <property type="project" value="UniProtKB-SubCell"/>
</dbReference>
<evidence type="ECO:0000256" key="3">
    <source>
        <dbReference type="ARBA" id="ARBA00022452"/>
    </source>
</evidence>
<evidence type="ECO:0000259" key="14">
    <source>
        <dbReference type="Pfam" id="PF07715"/>
    </source>
</evidence>
<keyword evidence="5 12" id="KW-0732">Signal</keyword>
<keyword evidence="8" id="KW-0675">Receptor</keyword>
<dbReference type="Gene3D" id="2.170.130.10">
    <property type="entry name" value="TonB-dependent receptor, plug domain"/>
    <property type="match status" value="1"/>
</dbReference>
<dbReference type="SUPFAM" id="SSF56935">
    <property type="entry name" value="Porins"/>
    <property type="match status" value="1"/>
</dbReference>
<evidence type="ECO:0000256" key="4">
    <source>
        <dbReference type="ARBA" id="ARBA00022692"/>
    </source>
</evidence>
<dbReference type="Pfam" id="PF07715">
    <property type="entry name" value="Plug"/>
    <property type="match status" value="1"/>
</dbReference>
<comment type="subcellular location">
    <subcellularLocation>
        <location evidence="1 10">Cell outer membrane</location>
        <topology evidence="1 10">Multi-pass membrane protein</topology>
    </subcellularLocation>
</comment>
<gene>
    <name evidence="15" type="ORF">ASU33_19010</name>
</gene>
<keyword evidence="3 10" id="KW-1134">Transmembrane beta strand</keyword>
<protein>
    <recommendedName>
        <fullName evidence="17">TonB-dependent receptor</fullName>
    </recommendedName>
</protein>
<evidence type="ECO:0000256" key="2">
    <source>
        <dbReference type="ARBA" id="ARBA00022448"/>
    </source>
</evidence>
<evidence type="ECO:0000256" key="1">
    <source>
        <dbReference type="ARBA" id="ARBA00004571"/>
    </source>
</evidence>
<dbReference type="Pfam" id="PF00593">
    <property type="entry name" value="TonB_dep_Rec_b-barrel"/>
    <property type="match status" value="1"/>
</dbReference>
<evidence type="ECO:0000313" key="15">
    <source>
        <dbReference type="EMBL" id="KUG09768.1"/>
    </source>
</evidence>
<dbReference type="SUPFAM" id="SSF49464">
    <property type="entry name" value="Carboxypeptidase regulatory domain-like"/>
    <property type="match status" value="1"/>
</dbReference>
<feature type="domain" description="TonB-dependent receptor plug" evidence="14">
    <location>
        <begin position="127"/>
        <end position="229"/>
    </location>
</feature>
<keyword evidence="6 11" id="KW-0798">TonB box</keyword>
<dbReference type="Gene3D" id="2.60.40.1120">
    <property type="entry name" value="Carboxypeptidase-like, regulatory domain"/>
    <property type="match status" value="1"/>
</dbReference>
<dbReference type="Proteomes" id="UP000054223">
    <property type="component" value="Unassembled WGS sequence"/>
</dbReference>
<dbReference type="RefSeq" id="WP_059068081.1">
    <property type="nucleotide sequence ID" value="NZ_LNAL01000003.1"/>
</dbReference>
<evidence type="ECO:0000256" key="11">
    <source>
        <dbReference type="RuleBase" id="RU003357"/>
    </source>
</evidence>
<proteinExistence type="inferred from homology"/>
<evidence type="ECO:0000256" key="7">
    <source>
        <dbReference type="ARBA" id="ARBA00023136"/>
    </source>
</evidence>
<dbReference type="OrthoDB" id="1109239at2"/>
<dbReference type="InterPro" id="IPR000531">
    <property type="entry name" value="Beta-barrel_TonB"/>
</dbReference>
<comment type="similarity">
    <text evidence="10 11">Belongs to the TonB-dependent receptor family.</text>
</comment>
<sequence length="782" mass="86027">MFALLRSRALRVVPVLVLGTAPAAFAQSSAAPQPVRGEVTDSATRAALPGAIVRWLGTDQATTTDNKGLFVLPYSTKATSGRLVVNALGYRPDTVQAAGYVRVPLKGSAELQEVVITERAPSYSSLTPTNTQVISAQDLTKSACCNLAESFETNASVEVSTTDAASGAKQIQMLGLDGSYSLLTVDNLPALRGLSSPYRLNYLAGPWIENIDIIKGMGSVVNGYESISGQVNVRLKEPDATDRLLFNAYVNDFGKFDLNLNTSARINPKLSTALLLHADHLGNRIDRNKDGFMDLPLATQYNVMNKWKYKSGKAIVSELGVGALRETRLGGQVGFREGEVGNPNYGITQETNRYTAYNKTSYTWPSKPYQSLGLLLSGTSHKFNSTFGGSTYGLPFDVVLQEGNLFRPQRQYDGTQRTGLATLLFQSAIGNTSHVYRLGASYLYDDYQEYLRTGPNAAETPAQTRQRELRARTERVPGAFAEYTYQNSRNLTVVAGARADYHNLYGWFLTPRLNVKYDPTTSTVLRLAAGRGYRVANPIAENSGMLVSSRPFSIADNLQPERAWNVGGSLSQYFTVAGRQATFVADYYYTTFQNQVVADPYSLPSMLIIGNLAPGGRSFSRSFQAEVQVEPVKGLHAKAAYKWLDVKTNYGNRLLPKPLTPQHRLFANVGYASAYDKWRADLTAQWYGKRPYAPGLAHQHDGGSAAGPVLRYSPRFATLNAQLTRAFKRFDVYAGVENLTNYRQRNPIDAAAQPFGPMFDAAMNWGPIYGRLTYLGMRFRLE</sequence>
<dbReference type="InterPro" id="IPR037066">
    <property type="entry name" value="Plug_dom_sf"/>
</dbReference>
<organism evidence="15 16">
    <name type="scientific">Solirubrum puertoriconensis</name>
    <dbReference type="NCBI Taxonomy" id="1751427"/>
    <lineage>
        <taxon>Bacteria</taxon>
        <taxon>Pseudomonadati</taxon>
        <taxon>Bacteroidota</taxon>
        <taxon>Cytophagia</taxon>
        <taxon>Cytophagales</taxon>
    </lineage>
</organism>
<dbReference type="InterPro" id="IPR036942">
    <property type="entry name" value="Beta-barrel_TonB_sf"/>
</dbReference>
<comment type="caution">
    <text evidence="15">The sequence shown here is derived from an EMBL/GenBank/DDBJ whole genome shotgun (WGS) entry which is preliminary data.</text>
</comment>
<evidence type="ECO:0000256" key="10">
    <source>
        <dbReference type="PROSITE-ProRule" id="PRU01360"/>
    </source>
</evidence>
<feature type="domain" description="TonB-dependent receptor-like beta-barrel" evidence="13">
    <location>
        <begin position="351"/>
        <end position="739"/>
    </location>
</feature>
<dbReference type="AlphaFoldDB" id="A0A9X0HPE5"/>
<dbReference type="Gene3D" id="2.40.170.20">
    <property type="entry name" value="TonB-dependent receptor, beta-barrel domain"/>
    <property type="match status" value="1"/>
</dbReference>
<dbReference type="GO" id="GO:0044718">
    <property type="term" value="P:siderophore transmembrane transport"/>
    <property type="evidence" value="ECO:0007669"/>
    <property type="project" value="TreeGrafter"/>
</dbReference>
<accession>A0A9X0HPE5</accession>
<dbReference type="Pfam" id="PF13715">
    <property type="entry name" value="CarbopepD_reg_2"/>
    <property type="match status" value="1"/>
</dbReference>
<dbReference type="PANTHER" id="PTHR30069:SF29">
    <property type="entry name" value="HEMOGLOBIN AND HEMOGLOBIN-HAPTOGLOBIN-BINDING PROTEIN 1-RELATED"/>
    <property type="match status" value="1"/>
</dbReference>